<dbReference type="SUPFAM" id="SSF46548">
    <property type="entry name" value="alpha-helical ferredoxin"/>
    <property type="match status" value="1"/>
</dbReference>
<evidence type="ECO:0000259" key="4">
    <source>
        <dbReference type="PROSITE" id="PS51379"/>
    </source>
</evidence>
<dbReference type="InterPro" id="IPR036812">
    <property type="entry name" value="NAD(P)_OxRdtase_dom_sf"/>
</dbReference>
<dbReference type="InterPro" id="IPR017900">
    <property type="entry name" value="4Fe4S_Fe_S_CS"/>
</dbReference>
<evidence type="ECO:0000256" key="1">
    <source>
        <dbReference type="ARBA" id="ARBA00022723"/>
    </source>
</evidence>
<dbReference type="Pfam" id="PF00248">
    <property type="entry name" value="Aldo_ket_red"/>
    <property type="match status" value="2"/>
</dbReference>
<dbReference type="InterPro" id="IPR023210">
    <property type="entry name" value="NADP_OxRdtase_dom"/>
</dbReference>
<dbReference type="PANTHER" id="PTHR43312">
    <property type="entry name" value="D-THREO-ALDOSE 1-DEHYDROGENASE"/>
    <property type="match status" value="1"/>
</dbReference>
<keyword evidence="3" id="KW-0411">Iron-sulfur</keyword>
<dbReference type="Pfam" id="PF13534">
    <property type="entry name" value="Fer4_17"/>
    <property type="match status" value="1"/>
</dbReference>
<evidence type="ECO:0000313" key="6">
    <source>
        <dbReference type="Proteomes" id="UP000579281"/>
    </source>
</evidence>
<dbReference type="Gene3D" id="3.20.20.100">
    <property type="entry name" value="NADP-dependent oxidoreductase domain"/>
    <property type="match status" value="1"/>
</dbReference>
<reference evidence="5 6" key="1">
    <citation type="submission" date="2020-08" db="EMBL/GenBank/DDBJ databases">
        <title>Genomic Encyclopedia of Type Strains, Phase IV (KMG-IV): sequencing the most valuable type-strain genomes for metagenomic binning, comparative biology and taxonomic classification.</title>
        <authorList>
            <person name="Goeker M."/>
        </authorList>
    </citation>
    <scope>NUCLEOTIDE SEQUENCE [LARGE SCALE GENOMIC DNA]</scope>
    <source>
        <strain evidence="5 6">DSM 103526</strain>
    </source>
</reference>
<evidence type="ECO:0000313" key="5">
    <source>
        <dbReference type="EMBL" id="MBB6215852.1"/>
    </source>
</evidence>
<protein>
    <submittedName>
        <fullName evidence="5">Putative aldo/keto reductase-like oxidoreductase</fullName>
    </submittedName>
</protein>
<name>A0A841KY63_9FIRM</name>
<dbReference type="CDD" id="cd19100">
    <property type="entry name" value="AKR_unchar"/>
    <property type="match status" value="1"/>
</dbReference>
<gene>
    <name evidence="5" type="ORF">HNQ80_001943</name>
</gene>
<dbReference type="InterPro" id="IPR053135">
    <property type="entry name" value="AKR2_Oxidoreductase"/>
</dbReference>
<evidence type="ECO:0000256" key="2">
    <source>
        <dbReference type="ARBA" id="ARBA00023004"/>
    </source>
</evidence>
<sequence length="335" mass="37132">MEKRILGKTGLAVSVIGFGGIPLQRVDQEMARKMIQKASQLGINFIDSAKGYTVSETLIGHGRKGERENWVIATKSMARSYDAMKADVASSLGSFQTDYIDLYQLHNVRTQEQYDEVMGENGAYRALLEAQQEGKIGHIGFTTHDVHMLEKAIESGYFSTVQFPYNIVENQGAALFEKAKAANIGVIVMKPMAGGAIDQGSLALKYIVENPNVTTAIPGMDSLNQIEENAAVGKQKEPLTSEEREQIQKIALALGETFCRRCGYCGPCPQGIDISTQFLLEGYYLRYDLKDWAKERYVAVGKNASDCIECGMCEPKCPYDLPIRKMLQRVKENLS</sequence>
<dbReference type="InterPro" id="IPR017896">
    <property type="entry name" value="4Fe4S_Fe-S-bd"/>
</dbReference>
<keyword evidence="6" id="KW-1185">Reference proteome</keyword>
<dbReference type="EMBL" id="JACHEN010000010">
    <property type="protein sequence ID" value="MBB6215852.1"/>
    <property type="molecule type" value="Genomic_DNA"/>
</dbReference>
<comment type="caution">
    <text evidence="5">The sequence shown here is derived from an EMBL/GenBank/DDBJ whole genome shotgun (WGS) entry which is preliminary data.</text>
</comment>
<dbReference type="PANTHER" id="PTHR43312:SF1">
    <property type="entry name" value="NADP-DEPENDENT OXIDOREDUCTASE DOMAIN-CONTAINING PROTEIN"/>
    <property type="match status" value="1"/>
</dbReference>
<dbReference type="GO" id="GO:0051536">
    <property type="term" value="F:iron-sulfur cluster binding"/>
    <property type="evidence" value="ECO:0007669"/>
    <property type="project" value="UniProtKB-KW"/>
</dbReference>
<dbReference type="PROSITE" id="PS51379">
    <property type="entry name" value="4FE4S_FER_2"/>
    <property type="match status" value="1"/>
</dbReference>
<accession>A0A841KY63</accession>
<organism evidence="5 6">
    <name type="scientific">Anaerosolibacter carboniphilus</name>
    <dbReference type="NCBI Taxonomy" id="1417629"/>
    <lineage>
        <taxon>Bacteria</taxon>
        <taxon>Bacillati</taxon>
        <taxon>Bacillota</taxon>
        <taxon>Clostridia</taxon>
        <taxon>Peptostreptococcales</taxon>
        <taxon>Thermotaleaceae</taxon>
        <taxon>Anaerosolibacter</taxon>
    </lineage>
</organism>
<feature type="domain" description="4Fe-4S ferredoxin-type" evidence="4">
    <location>
        <begin position="298"/>
        <end position="327"/>
    </location>
</feature>
<dbReference type="Proteomes" id="UP000579281">
    <property type="component" value="Unassembled WGS sequence"/>
</dbReference>
<proteinExistence type="predicted"/>
<dbReference type="SUPFAM" id="SSF51430">
    <property type="entry name" value="NAD(P)-linked oxidoreductase"/>
    <property type="match status" value="1"/>
</dbReference>
<dbReference type="AlphaFoldDB" id="A0A841KY63"/>
<dbReference type="RefSeq" id="WP_184310400.1">
    <property type="nucleotide sequence ID" value="NZ_JACHEN010000010.1"/>
</dbReference>
<evidence type="ECO:0000256" key="3">
    <source>
        <dbReference type="ARBA" id="ARBA00023014"/>
    </source>
</evidence>
<keyword evidence="2" id="KW-0408">Iron</keyword>
<keyword evidence="1" id="KW-0479">Metal-binding</keyword>
<dbReference type="PROSITE" id="PS00198">
    <property type="entry name" value="4FE4S_FER_1"/>
    <property type="match status" value="1"/>
</dbReference>
<dbReference type="GO" id="GO:0046872">
    <property type="term" value="F:metal ion binding"/>
    <property type="evidence" value="ECO:0007669"/>
    <property type="project" value="UniProtKB-KW"/>
</dbReference>